<proteinExistence type="predicted"/>
<evidence type="ECO:0000313" key="7">
    <source>
        <dbReference type="Proteomes" id="UP000252884"/>
    </source>
</evidence>
<dbReference type="InterPro" id="IPR006115">
    <property type="entry name" value="6PGDH_NADP-bd"/>
</dbReference>
<feature type="active site" evidence="3">
    <location>
        <position position="173"/>
    </location>
</feature>
<evidence type="ECO:0000259" key="5">
    <source>
        <dbReference type="Pfam" id="PF14833"/>
    </source>
</evidence>
<sequence length="291" mass="30116">MKQKIGMIGIGLMGHGIARNIARHGYPLTVLEHAGNQPLDELKAAGVTTQTSAKAVAESSEVVILCVTGTPQVEAVLLGAGGVLEGLKPGTVVIDCSTAVPTSTERVAQAVQAAGGRFLDTPMTRTPKEAHEGRLNLLVGGDAALFAECRPILACFAENITHAGPIGAGHRMKLLHNYVSLGFVTLLAEAAACAQRAGVAPEVFVDVLAKGGGGGAALERLKPFLLAQDSSGLRFSMSNALKDLGYYTQMAEDGGAPREVAQGVRHTLEQAVQAGNGDRLLPELVALLATR</sequence>
<dbReference type="OrthoDB" id="9786703at2"/>
<keyword evidence="2" id="KW-0520">NAD</keyword>
<dbReference type="Gene3D" id="3.40.50.720">
    <property type="entry name" value="NAD(P)-binding Rossmann-like Domain"/>
    <property type="match status" value="1"/>
</dbReference>
<protein>
    <submittedName>
        <fullName evidence="6">3-hydroxyisobutyrate dehydrogenase-like beta-hydroxyacid dehydrogenase</fullName>
    </submittedName>
</protein>
<name>A0A368Y2B9_9BURK</name>
<reference evidence="6 7" key="1">
    <citation type="submission" date="2018-07" db="EMBL/GenBank/DDBJ databases">
        <title>Genomic Encyclopedia of Type Strains, Phase IV (KMG-IV): sequencing the most valuable type-strain genomes for metagenomic binning, comparative biology and taxonomic classification.</title>
        <authorList>
            <person name="Goeker M."/>
        </authorList>
    </citation>
    <scope>NUCLEOTIDE SEQUENCE [LARGE SCALE GENOMIC DNA]</scope>
    <source>
        <strain evidence="6 7">DSM 21634</strain>
    </source>
</reference>
<dbReference type="GO" id="GO:0004616">
    <property type="term" value="F:phosphogluconate dehydrogenase (decarboxylating) activity"/>
    <property type="evidence" value="ECO:0007669"/>
    <property type="project" value="InterPro"/>
</dbReference>
<dbReference type="RefSeq" id="WP_114468330.1">
    <property type="nucleotide sequence ID" value="NZ_QPJK01000003.1"/>
</dbReference>
<gene>
    <name evidence="6" type="ORF">DES41_103565</name>
</gene>
<dbReference type="Pfam" id="PF03446">
    <property type="entry name" value="NAD_binding_2"/>
    <property type="match status" value="1"/>
</dbReference>
<comment type="caution">
    <text evidence="6">The sequence shown here is derived from an EMBL/GenBank/DDBJ whole genome shotgun (WGS) entry which is preliminary data.</text>
</comment>
<dbReference type="InterPro" id="IPR008927">
    <property type="entry name" value="6-PGluconate_DH-like_C_sf"/>
</dbReference>
<evidence type="ECO:0000259" key="4">
    <source>
        <dbReference type="Pfam" id="PF03446"/>
    </source>
</evidence>
<feature type="domain" description="3-hydroxyisobutyrate dehydrogenase-like NAD-binding" evidence="5">
    <location>
        <begin position="167"/>
        <end position="279"/>
    </location>
</feature>
<organism evidence="6 7">
    <name type="scientific">Pseudorhodoferax soli</name>
    <dbReference type="NCBI Taxonomy" id="545864"/>
    <lineage>
        <taxon>Bacteria</taxon>
        <taxon>Pseudomonadati</taxon>
        <taxon>Pseudomonadota</taxon>
        <taxon>Betaproteobacteria</taxon>
        <taxon>Burkholderiales</taxon>
        <taxon>Comamonadaceae</taxon>
    </lineage>
</organism>
<dbReference type="PANTHER" id="PTHR43060:SF15">
    <property type="entry name" value="3-HYDROXYISOBUTYRATE DEHYDROGENASE-LIKE 1, MITOCHONDRIAL-RELATED"/>
    <property type="match status" value="1"/>
</dbReference>
<dbReference type="GO" id="GO:0050661">
    <property type="term" value="F:NADP binding"/>
    <property type="evidence" value="ECO:0007669"/>
    <property type="project" value="InterPro"/>
</dbReference>
<keyword evidence="7" id="KW-1185">Reference proteome</keyword>
<dbReference type="InterPro" id="IPR029154">
    <property type="entry name" value="HIBADH-like_NADP-bd"/>
</dbReference>
<keyword evidence="1" id="KW-0560">Oxidoreductase</keyword>
<accession>A0A368Y2B9</accession>
<dbReference type="Proteomes" id="UP000252884">
    <property type="component" value="Unassembled WGS sequence"/>
</dbReference>
<feature type="domain" description="6-phosphogluconate dehydrogenase NADP-binding" evidence="4">
    <location>
        <begin position="4"/>
        <end position="164"/>
    </location>
</feature>
<evidence type="ECO:0000313" key="6">
    <source>
        <dbReference type="EMBL" id="RCW72957.1"/>
    </source>
</evidence>
<dbReference type="Gene3D" id="1.10.1040.10">
    <property type="entry name" value="N-(1-d-carboxylethyl)-l-norvaline Dehydrogenase, domain 2"/>
    <property type="match status" value="1"/>
</dbReference>
<dbReference type="InterPro" id="IPR015815">
    <property type="entry name" value="HIBADH-related"/>
</dbReference>
<dbReference type="PRINTS" id="PR00076">
    <property type="entry name" value="6PGDHDRGNASE"/>
</dbReference>
<evidence type="ECO:0000256" key="3">
    <source>
        <dbReference type="PIRSR" id="PIRSR000103-1"/>
    </source>
</evidence>
<dbReference type="GO" id="GO:0051287">
    <property type="term" value="F:NAD binding"/>
    <property type="evidence" value="ECO:0007669"/>
    <property type="project" value="InterPro"/>
</dbReference>
<evidence type="ECO:0000256" key="2">
    <source>
        <dbReference type="ARBA" id="ARBA00023027"/>
    </source>
</evidence>
<dbReference type="Pfam" id="PF14833">
    <property type="entry name" value="NAD_binding_11"/>
    <property type="match status" value="1"/>
</dbReference>
<dbReference type="InterPro" id="IPR006183">
    <property type="entry name" value="Pgluconate_DH"/>
</dbReference>
<evidence type="ECO:0000256" key="1">
    <source>
        <dbReference type="ARBA" id="ARBA00023002"/>
    </source>
</evidence>
<dbReference type="InterPro" id="IPR036291">
    <property type="entry name" value="NAD(P)-bd_dom_sf"/>
</dbReference>
<dbReference type="PANTHER" id="PTHR43060">
    <property type="entry name" value="3-HYDROXYISOBUTYRATE DEHYDROGENASE-LIKE 1, MITOCHONDRIAL-RELATED"/>
    <property type="match status" value="1"/>
</dbReference>
<dbReference type="AlphaFoldDB" id="A0A368Y2B9"/>
<dbReference type="SUPFAM" id="SSF48179">
    <property type="entry name" value="6-phosphogluconate dehydrogenase C-terminal domain-like"/>
    <property type="match status" value="1"/>
</dbReference>
<dbReference type="SUPFAM" id="SSF51735">
    <property type="entry name" value="NAD(P)-binding Rossmann-fold domains"/>
    <property type="match status" value="1"/>
</dbReference>
<dbReference type="PIRSF" id="PIRSF000103">
    <property type="entry name" value="HIBADH"/>
    <property type="match status" value="1"/>
</dbReference>
<dbReference type="EMBL" id="QPJK01000003">
    <property type="protein sequence ID" value="RCW72957.1"/>
    <property type="molecule type" value="Genomic_DNA"/>
</dbReference>
<dbReference type="InterPro" id="IPR013328">
    <property type="entry name" value="6PGD_dom2"/>
</dbReference>